<dbReference type="InterPro" id="IPR032710">
    <property type="entry name" value="NTF2-like_dom_sf"/>
</dbReference>
<feature type="chain" id="PRO_5046024762" evidence="1">
    <location>
        <begin position="19"/>
        <end position="173"/>
    </location>
</feature>
<keyword evidence="4" id="KW-1185">Reference proteome</keyword>
<evidence type="ECO:0000256" key="1">
    <source>
        <dbReference type="SAM" id="SignalP"/>
    </source>
</evidence>
<protein>
    <submittedName>
        <fullName evidence="3">Nuclear transport factor 2 family protein</fullName>
    </submittedName>
</protein>
<keyword evidence="1" id="KW-0732">Signal</keyword>
<dbReference type="EMBL" id="BAABCR010000015">
    <property type="protein sequence ID" value="GAA4033313.1"/>
    <property type="molecule type" value="Genomic_DNA"/>
</dbReference>
<dbReference type="Proteomes" id="UP001500968">
    <property type="component" value="Unassembled WGS sequence"/>
</dbReference>
<sequence>MKRYCLGLLLLISLVAFGQSSKTETPADVKKKIEVILDNWHKAAAEANFQNYFEAIADDGIFIGTDATENWNKKAFQAFAKPYFDRGKAWNFKALERNIYVSEDQKTVWFDELLDTQMKICRGSGVLVFRNGQWKIKHYVLSMTVPNDNVDKVVEIKSPLENQLIITLKEKKN</sequence>
<dbReference type="SUPFAM" id="SSF54427">
    <property type="entry name" value="NTF2-like"/>
    <property type="match status" value="1"/>
</dbReference>
<evidence type="ECO:0000313" key="4">
    <source>
        <dbReference type="Proteomes" id="UP001500968"/>
    </source>
</evidence>
<reference evidence="4" key="1">
    <citation type="journal article" date="2019" name="Int. J. Syst. Evol. Microbiol.">
        <title>The Global Catalogue of Microorganisms (GCM) 10K type strain sequencing project: providing services to taxonomists for standard genome sequencing and annotation.</title>
        <authorList>
            <consortium name="The Broad Institute Genomics Platform"/>
            <consortium name="The Broad Institute Genome Sequencing Center for Infectious Disease"/>
            <person name="Wu L."/>
            <person name="Ma J."/>
        </authorList>
    </citation>
    <scope>NUCLEOTIDE SEQUENCE [LARGE SCALE GENOMIC DNA]</scope>
    <source>
        <strain evidence="4">JCM 17064</strain>
    </source>
</reference>
<dbReference type="Pfam" id="PF13474">
    <property type="entry name" value="SnoaL_3"/>
    <property type="match status" value="1"/>
</dbReference>
<evidence type="ECO:0000259" key="2">
    <source>
        <dbReference type="Pfam" id="PF13474"/>
    </source>
</evidence>
<name>A0ABP7TYV7_9FLAO</name>
<feature type="domain" description="SnoaL-like" evidence="2">
    <location>
        <begin position="33"/>
        <end position="146"/>
    </location>
</feature>
<accession>A0ABP7TYV7</accession>
<evidence type="ECO:0000313" key="3">
    <source>
        <dbReference type="EMBL" id="GAA4033313.1"/>
    </source>
</evidence>
<dbReference type="Gene3D" id="3.10.450.50">
    <property type="match status" value="1"/>
</dbReference>
<dbReference type="RefSeq" id="WP_290874639.1">
    <property type="nucleotide sequence ID" value="NZ_BAABCR010000015.1"/>
</dbReference>
<organism evidence="3 4">
    <name type="scientific">Flavobacterium cheonhonense</name>
    <dbReference type="NCBI Taxonomy" id="706185"/>
    <lineage>
        <taxon>Bacteria</taxon>
        <taxon>Pseudomonadati</taxon>
        <taxon>Bacteroidota</taxon>
        <taxon>Flavobacteriia</taxon>
        <taxon>Flavobacteriales</taxon>
        <taxon>Flavobacteriaceae</taxon>
        <taxon>Flavobacterium</taxon>
    </lineage>
</organism>
<feature type="signal peptide" evidence="1">
    <location>
        <begin position="1"/>
        <end position="18"/>
    </location>
</feature>
<proteinExistence type="predicted"/>
<comment type="caution">
    <text evidence="3">The sequence shown here is derived from an EMBL/GenBank/DDBJ whole genome shotgun (WGS) entry which is preliminary data.</text>
</comment>
<gene>
    <name evidence="3" type="ORF">GCM10022386_17170</name>
</gene>
<dbReference type="InterPro" id="IPR037401">
    <property type="entry name" value="SnoaL-like"/>
</dbReference>